<name>A0A1H7LMC0_9BACT</name>
<gene>
    <name evidence="3" type="ORF">SAMN04488505_1011283</name>
</gene>
<dbReference type="EMBL" id="FOBB01000001">
    <property type="protein sequence ID" value="SEK99537.1"/>
    <property type="molecule type" value="Genomic_DNA"/>
</dbReference>
<accession>A0A1H7LMC0</accession>
<proteinExistence type="inferred from homology"/>
<dbReference type="InterPro" id="IPR003593">
    <property type="entry name" value="AAA+_ATPase"/>
</dbReference>
<dbReference type="GO" id="GO:0016887">
    <property type="term" value="F:ATP hydrolysis activity"/>
    <property type="evidence" value="ECO:0007669"/>
    <property type="project" value="InterPro"/>
</dbReference>
<organism evidence="3 4">
    <name type="scientific">Chitinophaga rupis</name>
    <dbReference type="NCBI Taxonomy" id="573321"/>
    <lineage>
        <taxon>Bacteria</taxon>
        <taxon>Pseudomonadati</taxon>
        <taxon>Bacteroidota</taxon>
        <taxon>Chitinophagia</taxon>
        <taxon>Chitinophagales</taxon>
        <taxon>Chitinophagaceae</taxon>
        <taxon>Chitinophaga</taxon>
    </lineage>
</organism>
<evidence type="ECO:0000256" key="1">
    <source>
        <dbReference type="ARBA" id="ARBA00007448"/>
    </source>
</evidence>
<evidence type="ECO:0000259" key="2">
    <source>
        <dbReference type="SMART" id="SM00382"/>
    </source>
</evidence>
<evidence type="ECO:0000313" key="3">
    <source>
        <dbReference type="EMBL" id="SEK99537.1"/>
    </source>
</evidence>
<dbReference type="InterPro" id="IPR003959">
    <property type="entry name" value="ATPase_AAA_core"/>
</dbReference>
<dbReference type="PANTHER" id="PTHR23070">
    <property type="entry name" value="BCS1 AAA-TYPE ATPASE"/>
    <property type="match status" value="1"/>
</dbReference>
<dbReference type="InterPro" id="IPR050747">
    <property type="entry name" value="Mitochondrial_chaperone_BCS1"/>
</dbReference>
<dbReference type="OrthoDB" id="9809379at2"/>
<dbReference type="InterPro" id="IPR027417">
    <property type="entry name" value="P-loop_NTPase"/>
</dbReference>
<dbReference type="SUPFAM" id="SSF52540">
    <property type="entry name" value="P-loop containing nucleoside triphosphate hydrolases"/>
    <property type="match status" value="1"/>
</dbReference>
<dbReference type="Pfam" id="PF00004">
    <property type="entry name" value="AAA"/>
    <property type="match status" value="1"/>
</dbReference>
<dbReference type="Gene3D" id="3.40.50.300">
    <property type="entry name" value="P-loop containing nucleotide triphosphate hydrolases"/>
    <property type="match status" value="1"/>
</dbReference>
<dbReference type="Proteomes" id="UP000198984">
    <property type="component" value="Unassembled WGS sequence"/>
</dbReference>
<keyword evidence="4" id="KW-1185">Reference proteome</keyword>
<sequence>MNNHIQQQRIISADSIFSTRLLESKQFYMYCFNAIPSVNLVLGIDGYRALKIFRETFAADIQQSYQYGVLERKEKKYEYSITLIVMNNNCMVEFGEGYGEILHNGQNTAFVDEVTALLRKFRKRVKHKKNNISLITNDGHGLELSNMEIKKTKLDLSLYYEDDFAAIDNTIQKRLNKQNDKGIVLLHGLPGTGKTTYLRYLIGRLKKRVLFVSPSMATHITQPGFIDLLIENPNSILVIEDAENIVMDRKLTGESTVSNLLNISDGLLADCLNVQVICTFNSDLSMIDSALLRKGRLIAKYEFSRLSVPKAQQLSRHLGFDTDIYQPMSIAEIANQNEKSFERKASLIGFRAN</sequence>
<feature type="domain" description="AAA+ ATPase" evidence="2">
    <location>
        <begin position="180"/>
        <end position="303"/>
    </location>
</feature>
<evidence type="ECO:0000313" key="4">
    <source>
        <dbReference type="Proteomes" id="UP000198984"/>
    </source>
</evidence>
<protein>
    <submittedName>
        <fullName evidence="3">ATPase family associated with various cellular activities (AAA)</fullName>
    </submittedName>
</protein>
<dbReference type="RefSeq" id="WP_089907628.1">
    <property type="nucleotide sequence ID" value="NZ_FOBB01000001.1"/>
</dbReference>
<comment type="similarity">
    <text evidence="1">Belongs to the AAA ATPase family. BCS1 subfamily.</text>
</comment>
<dbReference type="AlphaFoldDB" id="A0A1H7LMC0"/>
<dbReference type="SMART" id="SM00382">
    <property type="entry name" value="AAA"/>
    <property type="match status" value="1"/>
</dbReference>
<dbReference type="GO" id="GO:0005524">
    <property type="term" value="F:ATP binding"/>
    <property type="evidence" value="ECO:0007669"/>
    <property type="project" value="InterPro"/>
</dbReference>
<dbReference type="STRING" id="573321.SAMN04488505_1011283"/>
<reference evidence="3 4" key="1">
    <citation type="submission" date="2016-10" db="EMBL/GenBank/DDBJ databases">
        <authorList>
            <person name="de Groot N.N."/>
        </authorList>
    </citation>
    <scope>NUCLEOTIDE SEQUENCE [LARGE SCALE GENOMIC DNA]</scope>
    <source>
        <strain evidence="3 4">DSM 21039</strain>
    </source>
</reference>